<dbReference type="AlphaFoldDB" id="A0A8H5A7L7"/>
<reference evidence="4" key="1">
    <citation type="submission" date="2020-02" db="EMBL/GenBank/DDBJ databases">
        <title>Identification and distribution of gene clusters putatively required for synthesis of sphingolipid metabolism inhibitors in phylogenetically diverse species of the filamentous fungus Fusarium.</title>
        <authorList>
            <person name="Kim H.-S."/>
            <person name="Busman M."/>
            <person name="Brown D.W."/>
            <person name="Divon H."/>
            <person name="Uhlig S."/>
            <person name="Proctor R.H."/>
        </authorList>
    </citation>
    <scope>NUCLEOTIDE SEQUENCE [LARGE SCALE GENOMIC DNA]</scope>
    <source>
        <strain evidence="4">NRRL 39464</strain>
    </source>
</reference>
<dbReference type="GO" id="GO:0005634">
    <property type="term" value="C:nucleus"/>
    <property type="evidence" value="ECO:0007669"/>
    <property type="project" value="TreeGrafter"/>
</dbReference>
<dbReference type="InterPro" id="IPR052780">
    <property type="entry name" value="AAA_Catabolism_Regulators"/>
</dbReference>
<dbReference type="CDD" id="cd00067">
    <property type="entry name" value="GAL4"/>
    <property type="match status" value="1"/>
</dbReference>
<accession>A0A8H5A7L7</accession>
<gene>
    <name evidence="4" type="ORF">FOXYS1_9075</name>
</gene>
<dbReference type="PANTHER" id="PTHR31644:SF2">
    <property type="entry name" value="TRANSCRIPTIONAL ACTIVATOR ARO80-RELATED"/>
    <property type="match status" value="1"/>
</dbReference>
<keyword evidence="1" id="KW-0539">Nucleus</keyword>
<feature type="region of interest" description="Disordered" evidence="2">
    <location>
        <begin position="1"/>
        <end position="137"/>
    </location>
</feature>
<dbReference type="GO" id="GO:0000981">
    <property type="term" value="F:DNA-binding transcription factor activity, RNA polymerase II-specific"/>
    <property type="evidence" value="ECO:0007669"/>
    <property type="project" value="InterPro"/>
</dbReference>
<evidence type="ECO:0000256" key="2">
    <source>
        <dbReference type="SAM" id="MobiDB-lite"/>
    </source>
</evidence>
<proteinExistence type="predicted"/>
<dbReference type="PROSITE" id="PS00463">
    <property type="entry name" value="ZN2_CY6_FUNGAL_1"/>
    <property type="match status" value="1"/>
</dbReference>
<dbReference type="SMART" id="SM00066">
    <property type="entry name" value="GAL4"/>
    <property type="match status" value="1"/>
</dbReference>
<dbReference type="GO" id="GO:0008270">
    <property type="term" value="F:zinc ion binding"/>
    <property type="evidence" value="ECO:0007669"/>
    <property type="project" value="InterPro"/>
</dbReference>
<evidence type="ECO:0000313" key="4">
    <source>
        <dbReference type="EMBL" id="KAF5260277.1"/>
    </source>
</evidence>
<dbReference type="InterPro" id="IPR001138">
    <property type="entry name" value="Zn2Cys6_DnaBD"/>
</dbReference>
<evidence type="ECO:0000256" key="1">
    <source>
        <dbReference type="ARBA" id="ARBA00023242"/>
    </source>
</evidence>
<feature type="domain" description="Zn(2)-C6 fungal-type" evidence="3">
    <location>
        <begin position="37"/>
        <end position="70"/>
    </location>
</feature>
<organism evidence="4 5">
    <name type="scientific">Fusarium oxysporum</name>
    <name type="common">Fusarium vascular wilt</name>
    <dbReference type="NCBI Taxonomy" id="5507"/>
    <lineage>
        <taxon>Eukaryota</taxon>
        <taxon>Fungi</taxon>
        <taxon>Dikarya</taxon>
        <taxon>Ascomycota</taxon>
        <taxon>Pezizomycotina</taxon>
        <taxon>Sordariomycetes</taxon>
        <taxon>Hypocreomycetidae</taxon>
        <taxon>Hypocreales</taxon>
        <taxon>Nectriaceae</taxon>
        <taxon>Fusarium</taxon>
        <taxon>Fusarium oxysporum species complex</taxon>
    </lineage>
</organism>
<feature type="compositionally biased region" description="Basic and acidic residues" evidence="2">
    <location>
        <begin position="47"/>
        <end position="56"/>
    </location>
</feature>
<comment type="caution">
    <text evidence="4">The sequence shown here is derived from an EMBL/GenBank/DDBJ whole genome shotgun (WGS) entry which is preliminary data.</text>
</comment>
<dbReference type="PANTHER" id="PTHR31644">
    <property type="entry name" value="TRANSCRIPTIONAL ACTIVATOR ARO80-RELATED"/>
    <property type="match status" value="1"/>
</dbReference>
<sequence length="661" mass="74339">MTDHNGNDGWQGPQLDFVPINQADSPPESKRRRAYLSCERCRRRKTRCEPTSDRRQPCKRCSTDNQPCEFRASRRTKRKLSLPAETPEPVSRHNHTETDLEIPTSTPLAPRDVPVRPPNKEGHVDDGLVADCSQSPRTPTALDARERLISTHIHNASDALDLLTFAASGNHAYNSPSATPGLQSQASSIAPPTVISDPSLNLDRAWKSFSLIRKGIVSKQEVMDYLGFFFDQLWPLKPVVPSYYRDMSTYGQLVAEEPLLVVCLVTLSSRYFPLPGDHGEIRSERIHWQTWRILQRSLQSVMWGSTTTRSLGAIAAMLLLIDWHVKAINNPTDFTEGEDEAHGYANGDGFKLSPNNTDSLTGQRRSLLSNAIALAHEGCCFQHESPGSRVASSNLDSIKKEWNGLLCVFIYLADEGLATRLGLEPLLPEKSRQVVKDRFATTFAESLLDSHLWEGYFELSIETRKGREFLHSLKARGGSFSDLDLVPHLERLRRALQRWRRQYYHQDVVDFLKPSGLIKYLPVRCWLFIVAASLHLLKATLAQTKNINRAHPNIYLLRRVINAVHSGSPDDSHMAIRYAKFLGIMLQIALPAASGSPDRASGEETREDSDGAELQLKGGFEDAAYACTFNNMAVEGIDDWNAFLDLDLAPDLFMWWESMYS</sequence>
<dbReference type="Proteomes" id="UP000558688">
    <property type="component" value="Unassembled WGS sequence"/>
</dbReference>
<dbReference type="PROSITE" id="PS50048">
    <property type="entry name" value="ZN2_CY6_FUNGAL_2"/>
    <property type="match status" value="1"/>
</dbReference>
<dbReference type="SUPFAM" id="SSF57701">
    <property type="entry name" value="Zn2/Cys6 DNA-binding domain"/>
    <property type="match status" value="1"/>
</dbReference>
<dbReference type="Gene3D" id="4.10.240.10">
    <property type="entry name" value="Zn(2)-C6 fungal-type DNA-binding domain"/>
    <property type="match status" value="1"/>
</dbReference>
<evidence type="ECO:0000259" key="3">
    <source>
        <dbReference type="PROSITE" id="PS50048"/>
    </source>
</evidence>
<protein>
    <recommendedName>
        <fullName evidence="3">Zn(2)-C6 fungal-type domain-containing protein</fullName>
    </recommendedName>
</protein>
<dbReference type="EMBL" id="JAAFOW010001523">
    <property type="protein sequence ID" value="KAF5260277.1"/>
    <property type="molecule type" value="Genomic_DNA"/>
</dbReference>
<name>A0A8H5A7L7_FUSOX</name>
<evidence type="ECO:0000313" key="5">
    <source>
        <dbReference type="Proteomes" id="UP000558688"/>
    </source>
</evidence>
<dbReference type="InterPro" id="IPR036864">
    <property type="entry name" value="Zn2-C6_fun-type_DNA-bd_sf"/>
</dbReference>